<reference evidence="3" key="1">
    <citation type="submission" date="2023-10" db="EMBL/GenBank/DDBJ databases">
        <authorList>
            <person name="Chen Y."/>
            <person name="Shah S."/>
            <person name="Dougan E. K."/>
            <person name="Thang M."/>
            <person name="Chan C."/>
        </authorList>
    </citation>
    <scope>NUCLEOTIDE SEQUENCE [LARGE SCALE GENOMIC DNA]</scope>
</reference>
<protein>
    <submittedName>
        <fullName evidence="3">Uncharacterized protein</fullName>
    </submittedName>
</protein>
<feature type="compositionally biased region" description="Low complexity" evidence="2">
    <location>
        <begin position="892"/>
        <end position="905"/>
    </location>
</feature>
<name>A0ABN9UE24_9DINO</name>
<sequence length="998" mass="102607">MRAAASADDAVGRRSGPCAAAEEALAAAQAQPAPEPPATGPAPAALLPAQDAERLVERLGPSARDDGVELRRALGLLRQAKLDPGPSPGGLGREQALQQLCDGLRAQNHRLAREKSDLEVQLSVALRENSALRAPLGQARSRAAELEQLLSLAGAAGPPPAQPVAAKLPSDLRAACREQRAEAGGPPAELSRPSPLQDTAASFGEPDAEATPSASWLAVPAGPARQPLLDAPWVQPFGPPRPATAGAPSGAAGGAAARARRAAGLLVRGRLRPASAHARAGEGAGGGAGQASRDAEQAEDTHGECWEERAACDGHALGTRGACCDAQGAESKGSEAAEDGCGPRGRPQTPEPGRPGGIRPEVHPERGTEELTYEDVRRRSCDALDIQSAVLPDGRTSSLLPSSVSFAIDEGPSPRGGPLMLVWPLADAAAPERRAAAAAAASQPGRSPADCPMAVYFAAEARSEVLAASSVQSCASSVVPEDHAVHAGKRTLPRPSVTESVPFSSSDADQSARADAVLQGVGSTSPAENQIPAASSVHPHAPSSLPESRTAQPEQLAAASIVDGSASSRCSFSMSPSPIAVLPEISRGLGESEVPPPTSSIQSSSPEGAATLAEQPAAPPSMAAAAPSRSSEADRLTMQSSAANVTECAGVSKSLGGPDVCAASSTQSRSPWVAAIPAEMLARTSVSDYELPAATPSSRDRSSLPPSGTAGWPGLGWIRGARGQLHPVVLTRGGRHAEGSAVGGAPSDRSDRVWKQRDHAVHAVFGVQRRPDSKGEQEPGRIRAARGELRPVGIARVCRHPSGTAGWPGLGWIRGARGQLHPVVLTRGGRHAEGSAVGGAPSDRSDRVWKQRDHAVHAVFGVQRRPDSKGEQEPGRIRAARGQLSPVVLARPPRAAGCGAPRARGGPAGRGRGRPPDLDPVDRRLRHAGAQLRPDEPRLALPRGLAGVCVPAGGLGPRLQLARLQRRRPPDDIEYITSSEDSEPETISSGGGEYVETI</sequence>
<feature type="region of interest" description="Disordered" evidence="2">
    <location>
        <begin position="1"/>
        <end position="46"/>
    </location>
</feature>
<proteinExistence type="predicted"/>
<evidence type="ECO:0000256" key="1">
    <source>
        <dbReference type="SAM" id="Coils"/>
    </source>
</evidence>
<evidence type="ECO:0000313" key="3">
    <source>
        <dbReference type="EMBL" id="CAK0857762.1"/>
    </source>
</evidence>
<gene>
    <name evidence="3" type="ORF">PCOR1329_LOCUS47750</name>
</gene>
<feature type="region of interest" description="Disordered" evidence="2">
    <location>
        <begin position="154"/>
        <end position="303"/>
    </location>
</feature>
<evidence type="ECO:0000313" key="4">
    <source>
        <dbReference type="Proteomes" id="UP001189429"/>
    </source>
</evidence>
<keyword evidence="4" id="KW-1185">Reference proteome</keyword>
<feature type="region of interest" description="Disordered" evidence="2">
    <location>
        <begin position="892"/>
        <end position="920"/>
    </location>
</feature>
<organism evidence="3 4">
    <name type="scientific">Prorocentrum cordatum</name>
    <dbReference type="NCBI Taxonomy" id="2364126"/>
    <lineage>
        <taxon>Eukaryota</taxon>
        <taxon>Sar</taxon>
        <taxon>Alveolata</taxon>
        <taxon>Dinophyceae</taxon>
        <taxon>Prorocentrales</taxon>
        <taxon>Prorocentraceae</taxon>
        <taxon>Prorocentrum</taxon>
    </lineage>
</organism>
<keyword evidence="1" id="KW-0175">Coiled coil</keyword>
<comment type="caution">
    <text evidence="3">The sequence shown here is derived from an EMBL/GenBank/DDBJ whole genome shotgun (WGS) entry which is preliminary data.</text>
</comment>
<feature type="region of interest" description="Disordered" evidence="2">
    <location>
        <begin position="974"/>
        <end position="998"/>
    </location>
</feature>
<feature type="region of interest" description="Disordered" evidence="2">
    <location>
        <begin position="588"/>
        <end position="639"/>
    </location>
</feature>
<feature type="compositionally biased region" description="Basic and acidic residues" evidence="2">
    <location>
        <begin position="293"/>
        <end position="303"/>
    </location>
</feature>
<feature type="compositionally biased region" description="Low complexity" evidence="2">
    <location>
        <begin position="243"/>
        <end position="278"/>
    </location>
</feature>
<feature type="coiled-coil region" evidence="1">
    <location>
        <begin position="94"/>
        <end position="128"/>
    </location>
</feature>
<feature type="compositionally biased region" description="Low complexity" evidence="2">
    <location>
        <begin position="504"/>
        <end position="516"/>
    </location>
</feature>
<feature type="compositionally biased region" description="Low complexity" evidence="2">
    <location>
        <begin position="613"/>
        <end position="630"/>
    </location>
</feature>
<feature type="region of interest" description="Disordered" evidence="2">
    <location>
        <begin position="321"/>
        <end position="373"/>
    </location>
</feature>
<feature type="compositionally biased region" description="Gly residues" evidence="2">
    <location>
        <begin position="989"/>
        <end position="998"/>
    </location>
</feature>
<dbReference type="Proteomes" id="UP001189429">
    <property type="component" value="Unassembled WGS sequence"/>
</dbReference>
<feature type="compositionally biased region" description="Low complexity" evidence="2">
    <location>
        <begin position="532"/>
        <end position="546"/>
    </location>
</feature>
<evidence type="ECO:0000256" key="2">
    <source>
        <dbReference type="SAM" id="MobiDB-lite"/>
    </source>
</evidence>
<feature type="region of interest" description="Disordered" evidence="2">
    <location>
        <begin position="478"/>
        <end position="562"/>
    </location>
</feature>
<feature type="compositionally biased region" description="Low complexity" evidence="2">
    <location>
        <begin position="19"/>
        <end position="32"/>
    </location>
</feature>
<accession>A0ABN9UE24</accession>
<feature type="compositionally biased region" description="Basic and acidic residues" evidence="2">
    <location>
        <begin position="360"/>
        <end position="373"/>
    </location>
</feature>
<dbReference type="EMBL" id="CAUYUJ010015754">
    <property type="protein sequence ID" value="CAK0857762.1"/>
    <property type="molecule type" value="Genomic_DNA"/>
</dbReference>